<keyword evidence="2" id="KW-0472">Membrane</keyword>
<dbReference type="Proteomes" id="UP000014417">
    <property type="component" value="Unassembled WGS sequence"/>
</dbReference>
<dbReference type="HOGENOM" id="CLU_1516603_0_0_11"/>
<keyword evidence="4" id="KW-1185">Reference proteome</keyword>
<feature type="transmembrane region" description="Helical" evidence="2">
    <location>
        <begin position="12"/>
        <end position="33"/>
    </location>
</feature>
<sequence>MWDEFFDRCRSMIRDVFAMCMVLGVLGLVLAGLNFFGAAMTYAGALSLVGALMFLIAGLVARKIKVPDSASVAGLGVPGFLVLAGLVGLQMGSGALVFSSLGQILLLFVLVLSAFCLAKLWFVWSVCDQAGAVEPKLSWRRPCKKPKSRRRKTRRGKSKKPDAPQDAADLDKPKRAS</sequence>
<keyword evidence="2" id="KW-0812">Transmembrane</keyword>
<feature type="region of interest" description="Disordered" evidence="1">
    <location>
        <begin position="141"/>
        <end position="177"/>
    </location>
</feature>
<dbReference type="AlphaFoldDB" id="S2WYU2"/>
<keyword evidence="2" id="KW-1133">Transmembrane helix</keyword>
<evidence type="ECO:0000256" key="1">
    <source>
        <dbReference type="SAM" id="MobiDB-lite"/>
    </source>
</evidence>
<evidence type="ECO:0000313" key="4">
    <source>
        <dbReference type="Proteomes" id="UP000014417"/>
    </source>
</evidence>
<name>S2WYU2_9ACTN</name>
<feature type="transmembrane region" description="Helical" evidence="2">
    <location>
        <begin position="72"/>
        <end position="98"/>
    </location>
</feature>
<feature type="transmembrane region" description="Helical" evidence="2">
    <location>
        <begin position="39"/>
        <end position="60"/>
    </location>
</feature>
<protein>
    <submittedName>
        <fullName evidence="3">Uncharacterized protein</fullName>
    </submittedName>
</protein>
<reference evidence="3 4" key="1">
    <citation type="submission" date="2013-04" db="EMBL/GenBank/DDBJ databases">
        <title>The Genome Sequence of Propionimicrobium lymphophilum ACS-093-V-SCH5.</title>
        <authorList>
            <consortium name="The Broad Institute Genomics Platform"/>
            <person name="Earl A."/>
            <person name="Ward D."/>
            <person name="Feldgarden M."/>
            <person name="Gevers D."/>
            <person name="Saerens B."/>
            <person name="Vaneechoutte M."/>
            <person name="Walker B."/>
            <person name="Young S."/>
            <person name="Zeng Q."/>
            <person name="Gargeya S."/>
            <person name="Fitzgerald M."/>
            <person name="Haas B."/>
            <person name="Abouelleil A."/>
            <person name="Allen A.W."/>
            <person name="Alvarado L."/>
            <person name="Arachchi H.M."/>
            <person name="Berlin A.M."/>
            <person name="Chapman S.B."/>
            <person name="Gainer-Dewar J."/>
            <person name="Goldberg J."/>
            <person name="Griggs A."/>
            <person name="Gujja S."/>
            <person name="Hansen M."/>
            <person name="Howarth C."/>
            <person name="Imamovic A."/>
            <person name="Ireland A."/>
            <person name="Larimer J."/>
            <person name="McCowan C."/>
            <person name="Murphy C."/>
            <person name="Pearson M."/>
            <person name="Poon T.W."/>
            <person name="Priest M."/>
            <person name="Roberts A."/>
            <person name="Saif S."/>
            <person name="Shea T."/>
            <person name="Sisk P."/>
            <person name="Sykes S."/>
            <person name="Wortman J."/>
            <person name="Nusbaum C."/>
            <person name="Birren B."/>
        </authorList>
    </citation>
    <scope>NUCLEOTIDE SEQUENCE [LARGE SCALE GENOMIC DNA]</scope>
    <source>
        <strain evidence="3 4">ACS-093-V-SCH5</strain>
    </source>
</reference>
<comment type="caution">
    <text evidence="3">The sequence shown here is derived from an EMBL/GenBank/DDBJ whole genome shotgun (WGS) entry which is preliminary data.</text>
</comment>
<evidence type="ECO:0000256" key="2">
    <source>
        <dbReference type="SAM" id="Phobius"/>
    </source>
</evidence>
<feature type="transmembrane region" description="Helical" evidence="2">
    <location>
        <begin position="104"/>
        <end position="127"/>
    </location>
</feature>
<dbReference type="RefSeq" id="WP_016456052.1">
    <property type="nucleotide sequence ID" value="NZ_KE150269.1"/>
</dbReference>
<gene>
    <name evidence="3" type="ORF">HMPREF9306_01222</name>
</gene>
<dbReference type="EMBL" id="AGZR01000006">
    <property type="protein sequence ID" value="EPD32914.1"/>
    <property type="molecule type" value="Genomic_DNA"/>
</dbReference>
<feature type="compositionally biased region" description="Basic and acidic residues" evidence="1">
    <location>
        <begin position="159"/>
        <end position="177"/>
    </location>
</feature>
<evidence type="ECO:0000313" key="3">
    <source>
        <dbReference type="EMBL" id="EPD32914.1"/>
    </source>
</evidence>
<accession>S2WYU2</accession>
<proteinExistence type="predicted"/>
<organism evidence="3 4">
    <name type="scientific">Propionimicrobium lymphophilum ACS-093-V-SCH5</name>
    <dbReference type="NCBI Taxonomy" id="883161"/>
    <lineage>
        <taxon>Bacteria</taxon>
        <taxon>Bacillati</taxon>
        <taxon>Actinomycetota</taxon>
        <taxon>Actinomycetes</taxon>
        <taxon>Propionibacteriales</taxon>
        <taxon>Propionibacteriaceae</taxon>
        <taxon>Propionimicrobium</taxon>
    </lineage>
</organism>
<feature type="compositionally biased region" description="Basic residues" evidence="1">
    <location>
        <begin position="141"/>
        <end position="158"/>
    </location>
</feature>